<dbReference type="PRINTS" id="PR00237">
    <property type="entry name" value="GPCRRHODOPSN"/>
</dbReference>
<keyword evidence="3 8" id="KW-1133">Transmembrane helix</keyword>
<feature type="transmembrane region" description="Helical" evidence="8">
    <location>
        <begin position="92"/>
        <end position="120"/>
    </location>
</feature>
<evidence type="ECO:0000256" key="1">
    <source>
        <dbReference type="ARBA" id="ARBA00004141"/>
    </source>
</evidence>
<dbReference type="InterPro" id="IPR017452">
    <property type="entry name" value="GPCR_Rhodpsn_7TM"/>
</dbReference>
<dbReference type="KEGG" id="aten:116288788"/>
<dbReference type="GO" id="GO:0005886">
    <property type="term" value="C:plasma membrane"/>
    <property type="evidence" value="ECO:0007669"/>
    <property type="project" value="TreeGrafter"/>
</dbReference>
<dbReference type="RefSeq" id="XP_031551485.1">
    <property type="nucleotide sequence ID" value="XM_031695625.1"/>
</dbReference>
<organism evidence="10 15">
    <name type="scientific">Actinia tenebrosa</name>
    <name type="common">Australian red waratah sea anemone</name>
    <dbReference type="NCBI Taxonomy" id="6105"/>
    <lineage>
        <taxon>Eukaryota</taxon>
        <taxon>Metazoa</taxon>
        <taxon>Cnidaria</taxon>
        <taxon>Anthozoa</taxon>
        <taxon>Hexacorallia</taxon>
        <taxon>Actiniaria</taxon>
        <taxon>Actiniidae</taxon>
        <taxon>Actinia</taxon>
    </lineage>
</organism>
<reference evidence="11 12" key="1">
    <citation type="submission" date="2025-04" db="UniProtKB">
        <authorList>
            <consortium name="RefSeq"/>
        </authorList>
    </citation>
    <scope>IDENTIFICATION</scope>
    <source>
        <tissue evidence="11 12">Tentacle</tissue>
    </source>
</reference>
<evidence type="ECO:0000256" key="4">
    <source>
        <dbReference type="ARBA" id="ARBA00023040"/>
    </source>
</evidence>
<sequence>MALNQTSIQNSTTPPDPYIIEEPPQLTTIRIIVFSLVIFLGLLGNTVVIRAIRSGRSRKPLTHYLVTSLAVAELLNSTFLIFPFVYAELWHWIFGAFLCHFIMPSMVVTFGVATNTLACISIYRYLVIVTPTKMLPTKRVSLGIVTGIWLISFAVALPLYPLYVHEEMHPGYYYCHVLHDLRIYDMVRIALQFFAPVLIMIVSYAVAAVKIKEHMTFMENRSRQNRLNSNISTLNTFLESQVNGDNNVNLLTVPPHQYQQVIYAPNDRFPHGSACHINRIPDQAMDYAASKSLSSHDEGSMIESERDIIKMFYVIVMVFLIFYLPYQVFFLCVYYGVLDRNRHPYYDLLDKYTVLLVSFPSALHPLCYGTMSSFYARAFSKLILCKRNK</sequence>
<keyword evidence="10" id="KW-1185">Reference proteome</keyword>
<evidence type="ECO:0000256" key="5">
    <source>
        <dbReference type="ARBA" id="ARBA00023136"/>
    </source>
</evidence>
<dbReference type="GeneID" id="116288788"/>
<dbReference type="PROSITE" id="PS50262">
    <property type="entry name" value="G_PROTEIN_RECEP_F1_2"/>
    <property type="match status" value="1"/>
</dbReference>
<dbReference type="RefSeq" id="XP_031551482.1">
    <property type="nucleotide sequence ID" value="XM_031695622.1"/>
</dbReference>
<keyword evidence="2 8" id="KW-0812">Transmembrane</keyword>
<keyword evidence="6" id="KW-0675">Receptor</keyword>
<gene>
    <name evidence="11 12 13 14 15 16 17" type="primary">LOC116288788</name>
</gene>
<dbReference type="OrthoDB" id="9946013at2759"/>
<evidence type="ECO:0000313" key="14">
    <source>
        <dbReference type="RefSeq" id="XP_031551484.1"/>
    </source>
</evidence>
<feature type="transmembrane region" description="Helical" evidence="8">
    <location>
        <begin position="357"/>
        <end position="379"/>
    </location>
</feature>
<dbReference type="InterPro" id="IPR000276">
    <property type="entry name" value="GPCR_Rhodpsn"/>
</dbReference>
<dbReference type="PANTHER" id="PTHR45695:SF9">
    <property type="entry name" value="LEUCOKININ RECEPTOR"/>
    <property type="match status" value="1"/>
</dbReference>
<evidence type="ECO:0000313" key="15">
    <source>
        <dbReference type="RefSeq" id="XP_031551485.1"/>
    </source>
</evidence>
<dbReference type="RefSeq" id="XP_031551483.1">
    <property type="nucleotide sequence ID" value="XM_031695623.1"/>
</dbReference>
<feature type="transmembrane region" description="Helical" evidence="8">
    <location>
        <begin position="140"/>
        <end position="163"/>
    </location>
</feature>
<evidence type="ECO:0000313" key="13">
    <source>
        <dbReference type="RefSeq" id="XP_031551483.1"/>
    </source>
</evidence>
<evidence type="ECO:0000313" key="17">
    <source>
        <dbReference type="RefSeq" id="XP_031551487.1"/>
    </source>
</evidence>
<feature type="domain" description="G-protein coupled receptors family 1 profile" evidence="9">
    <location>
        <begin position="44"/>
        <end position="368"/>
    </location>
</feature>
<keyword evidence="7" id="KW-0807">Transducer</keyword>
<evidence type="ECO:0000256" key="6">
    <source>
        <dbReference type="ARBA" id="ARBA00023170"/>
    </source>
</evidence>
<feature type="transmembrane region" description="Helical" evidence="8">
    <location>
        <begin position="31"/>
        <end position="52"/>
    </location>
</feature>
<name>A0A6P8HFX1_ACTTE</name>
<evidence type="ECO:0000313" key="12">
    <source>
        <dbReference type="RefSeq" id="XP_031551482.1"/>
    </source>
</evidence>
<dbReference type="Pfam" id="PF00001">
    <property type="entry name" value="7tm_1"/>
    <property type="match status" value="1"/>
</dbReference>
<dbReference type="RefSeq" id="XP_031551487.1">
    <property type="nucleotide sequence ID" value="XM_031695627.1"/>
</dbReference>
<evidence type="ECO:0000313" key="10">
    <source>
        <dbReference type="Proteomes" id="UP000515163"/>
    </source>
</evidence>
<dbReference type="CDD" id="cd00637">
    <property type="entry name" value="7tm_classA_rhodopsin-like"/>
    <property type="match status" value="1"/>
</dbReference>
<evidence type="ECO:0000256" key="3">
    <source>
        <dbReference type="ARBA" id="ARBA00022989"/>
    </source>
</evidence>
<dbReference type="Gene3D" id="1.20.1070.10">
    <property type="entry name" value="Rhodopsin 7-helix transmembrane proteins"/>
    <property type="match status" value="1"/>
</dbReference>
<evidence type="ECO:0000259" key="9">
    <source>
        <dbReference type="PROSITE" id="PS50262"/>
    </source>
</evidence>
<proteinExistence type="predicted"/>
<comment type="subcellular location">
    <subcellularLocation>
        <location evidence="1">Membrane</location>
        <topology evidence="1">Multi-pass membrane protein</topology>
    </subcellularLocation>
</comment>
<keyword evidence="4" id="KW-0297">G-protein coupled receptor</keyword>
<dbReference type="GO" id="GO:0004930">
    <property type="term" value="F:G protein-coupled receptor activity"/>
    <property type="evidence" value="ECO:0007669"/>
    <property type="project" value="UniProtKB-KW"/>
</dbReference>
<evidence type="ECO:0000256" key="2">
    <source>
        <dbReference type="ARBA" id="ARBA00022692"/>
    </source>
</evidence>
<evidence type="ECO:0000313" key="11">
    <source>
        <dbReference type="RefSeq" id="XP_031551481.1"/>
    </source>
</evidence>
<dbReference type="PANTHER" id="PTHR45695">
    <property type="entry name" value="LEUCOKININ RECEPTOR-RELATED"/>
    <property type="match status" value="1"/>
</dbReference>
<evidence type="ECO:0000256" key="8">
    <source>
        <dbReference type="SAM" id="Phobius"/>
    </source>
</evidence>
<feature type="transmembrane region" description="Helical" evidence="8">
    <location>
        <begin position="64"/>
        <end position="86"/>
    </location>
</feature>
<accession>A0A6P8HFX1</accession>
<evidence type="ECO:0000313" key="16">
    <source>
        <dbReference type="RefSeq" id="XP_031551486.1"/>
    </source>
</evidence>
<dbReference type="RefSeq" id="XP_031551484.1">
    <property type="nucleotide sequence ID" value="XM_031695624.1"/>
</dbReference>
<dbReference type="RefSeq" id="XP_031551481.1">
    <property type="nucleotide sequence ID" value="XM_031695621.1"/>
</dbReference>
<dbReference type="AlphaFoldDB" id="A0A6P8HFX1"/>
<evidence type="ECO:0000256" key="7">
    <source>
        <dbReference type="ARBA" id="ARBA00023224"/>
    </source>
</evidence>
<keyword evidence="5 8" id="KW-0472">Membrane</keyword>
<protein>
    <submittedName>
        <fullName evidence="11 12">Alpha-1A adrenergic receptor-like</fullName>
    </submittedName>
</protein>
<dbReference type="RefSeq" id="XP_031551486.1">
    <property type="nucleotide sequence ID" value="XM_031695626.1"/>
</dbReference>
<dbReference type="Proteomes" id="UP000515163">
    <property type="component" value="Unplaced"/>
</dbReference>
<feature type="transmembrane region" description="Helical" evidence="8">
    <location>
        <begin position="311"/>
        <end position="337"/>
    </location>
</feature>
<feature type="transmembrane region" description="Helical" evidence="8">
    <location>
        <begin position="189"/>
        <end position="209"/>
    </location>
</feature>
<dbReference type="SUPFAM" id="SSF81321">
    <property type="entry name" value="Family A G protein-coupled receptor-like"/>
    <property type="match status" value="1"/>
</dbReference>